<dbReference type="Pfam" id="PF00688">
    <property type="entry name" value="TGFb_propeptide"/>
    <property type="match status" value="1"/>
</dbReference>
<dbReference type="InterPro" id="IPR052560">
    <property type="entry name" value="RdDP_mobile_element"/>
</dbReference>
<dbReference type="PANTHER" id="PTHR36688">
    <property type="entry name" value="ENDO/EXONUCLEASE/PHOSPHATASE DOMAIN-CONTAINING PROTEIN"/>
    <property type="match status" value="1"/>
</dbReference>
<evidence type="ECO:0000259" key="8">
    <source>
        <dbReference type="Pfam" id="PF14529"/>
    </source>
</evidence>
<dbReference type="PANTHER" id="PTHR36688:SF1">
    <property type="entry name" value="ENDONUCLEASE_EXONUCLEASE_PHOSPHATASE DOMAIN-CONTAINING PROTEIN"/>
    <property type="match status" value="1"/>
</dbReference>
<dbReference type="InterPro" id="IPR005135">
    <property type="entry name" value="Endo/exonuclease/phosphatase"/>
</dbReference>
<dbReference type="AlphaFoldDB" id="A0A6I9P8I6"/>
<dbReference type="InterPro" id="IPR001111">
    <property type="entry name" value="TGF-b_propeptide"/>
</dbReference>
<keyword evidence="6" id="KW-0732">Signal</keyword>
<sequence>MPRYNFMLCLMVLISLGQSGSDEPNLLLPSASETPTDAGLSLLDEDAGSHECSACVWREQSKVLRLETIKSQILSKLRLKHAPNISREVVNQLLPKAPPLQQLLDHHDFQGDASSQDEFMEEDEYHATTESVITMASEPEPLVQVNGKPSCCFFKFSPKLMFTKVLKAQLWVYLRPLQQTSTVYLQILRLKPVTDQGSRHIRIRSLKIELNSRVGHWQSIDFKHVLQNWFKQPHTNWGIDINAFDESGNDLAVTSLRPGEEGLLQGAVTTQRLVVAVRLRYLPLSGPALSIVSINIEGFSGCKAEILATMANRFDVLCMQETHIGPSQHRPTIPGMKLVAETRHRQYGSAVFSRPNLKIEEVWTHTTEGNMETNTVALPNVSVTSVYKPPATPFLYTELPERCKRRFHISIGDFNAHSTSWGYENNNQDGDEVETWLESKHLTLIHNAKLPKSFHSARWKRGYNPDFACVSSDIVSRTEKDVLDPIPHTQHRPIAITVRSALQATTVPFRRRFNLRKADWLSFQQEIEHSISNIHSLPNNYSNFTDLVKRSARRHIPRGCQTQYIPGLSETSSDLLKAYYEEYNKDPFSSTTMELGETLISEVGEERRKVWKEMIENTNMTNNSRKAWATIRRLGEDHTTPPIITKVTANPVASQRVANRHNQLRRQPTGEHNRTVVSDQPQPASPLTKPFDIEDRTCTTSPPLPPSRNPTTQNGLRQ</sequence>
<feature type="region of interest" description="Disordered" evidence="5">
    <location>
        <begin position="658"/>
        <end position="718"/>
    </location>
</feature>
<evidence type="ECO:0000313" key="10">
    <source>
        <dbReference type="RefSeq" id="XP_010782501.1"/>
    </source>
</evidence>
<keyword evidence="9" id="KW-1185">Reference proteome</keyword>
<name>A0A6I9P8I6_9TELE</name>
<dbReference type="SUPFAM" id="SSF56219">
    <property type="entry name" value="DNase I-like"/>
    <property type="match status" value="1"/>
</dbReference>
<evidence type="ECO:0000256" key="2">
    <source>
        <dbReference type="ARBA" id="ARBA00023756"/>
    </source>
</evidence>
<reference evidence="10" key="1">
    <citation type="submission" date="2025-08" db="UniProtKB">
        <authorList>
            <consortium name="RefSeq"/>
        </authorList>
    </citation>
    <scope>IDENTIFICATION</scope>
    <source>
        <tissue evidence="10">Muscle</tissue>
    </source>
</reference>
<evidence type="ECO:0000256" key="5">
    <source>
        <dbReference type="SAM" id="MobiDB-lite"/>
    </source>
</evidence>
<proteinExistence type="predicted"/>
<feature type="signal peptide" evidence="6">
    <location>
        <begin position="1"/>
        <end position="21"/>
    </location>
</feature>
<dbReference type="GO" id="GO:0003824">
    <property type="term" value="F:catalytic activity"/>
    <property type="evidence" value="ECO:0007669"/>
    <property type="project" value="InterPro"/>
</dbReference>
<dbReference type="InterPro" id="IPR036691">
    <property type="entry name" value="Endo/exonu/phosph_ase_sf"/>
</dbReference>
<feature type="domain" description="TGF-beta propeptide" evidence="7">
    <location>
        <begin position="51"/>
        <end position="258"/>
    </location>
</feature>
<dbReference type="GeneID" id="104956643"/>
<accession>A0A6I9P8I6</accession>
<dbReference type="Pfam" id="PF14529">
    <property type="entry name" value="Exo_endo_phos_2"/>
    <property type="match status" value="1"/>
</dbReference>
<comment type="subunit">
    <text evidence="1">Homodimer; disulfide-linked.</text>
</comment>
<feature type="chain" id="PRO_5026905248" description="Growth/differentiation factor 8" evidence="6">
    <location>
        <begin position="22"/>
        <end position="718"/>
    </location>
</feature>
<evidence type="ECO:0000259" key="7">
    <source>
        <dbReference type="Pfam" id="PF00688"/>
    </source>
</evidence>
<comment type="function">
    <text evidence="2">Acts specifically as a negative regulator of skeletal muscle growth.</text>
</comment>
<dbReference type="FunFam" id="2.60.120.970:FF:000003">
    <property type="entry name" value="Growth differentiation factor 11"/>
    <property type="match status" value="1"/>
</dbReference>
<dbReference type="OrthoDB" id="5948587at2759"/>
<dbReference type="RefSeq" id="XP_010782501.1">
    <property type="nucleotide sequence ID" value="XM_010784199.1"/>
</dbReference>
<evidence type="ECO:0000313" key="9">
    <source>
        <dbReference type="Proteomes" id="UP000504611"/>
    </source>
</evidence>
<protein>
    <recommendedName>
        <fullName evidence="3">Growth/differentiation factor 8</fullName>
    </recommendedName>
    <alternativeName>
        <fullName evidence="4">Myostatin</fullName>
    </alternativeName>
</protein>
<dbReference type="Gene3D" id="3.60.10.10">
    <property type="entry name" value="Endonuclease/exonuclease/phosphatase"/>
    <property type="match status" value="1"/>
</dbReference>
<feature type="domain" description="Endonuclease/exonuclease/phosphatase" evidence="8">
    <location>
        <begin position="383"/>
        <end position="479"/>
    </location>
</feature>
<gene>
    <name evidence="10" type="primary">LOC104956643</name>
</gene>
<dbReference type="KEGG" id="ncc:104956643"/>
<organism evidence="9 10">
    <name type="scientific">Notothenia coriiceps</name>
    <name type="common">black rockcod</name>
    <dbReference type="NCBI Taxonomy" id="8208"/>
    <lineage>
        <taxon>Eukaryota</taxon>
        <taxon>Metazoa</taxon>
        <taxon>Chordata</taxon>
        <taxon>Craniata</taxon>
        <taxon>Vertebrata</taxon>
        <taxon>Euteleostomi</taxon>
        <taxon>Actinopterygii</taxon>
        <taxon>Neopterygii</taxon>
        <taxon>Teleostei</taxon>
        <taxon>Neoteleostei</taxon>
        <taxon>Acanthomorphata</taxon>
        <taxon>Eupercaria</taxon>
        <taxon>Perciformes</taxon>
        <taxon>Notothenioidei</taxon>
        <taxon>Nototheniidae</taxon>
        <taxon>Notothenia</taxon>
    </lineage>
</organism>
<evidence type="ECO:0000256" key="1">
    <source>
        <dbReference type="ARBA" id="ARBA00011748"/>
    </source>
</evidence>
<evidence type="ECO:0000256" key="3">
    <source>
        <dbReference type="ARBA" id="ARBA00023852"/>
    </source>
</evidence>
<evidence type="ECO:0000256" key="6">
    <source>
        <dbReference type="SAM" id="SignalP"/>
    </source>
</evidence>
<dbReference type="Gene3D" id="2.60.120.970">
    <property type="match status" value="1"/>
</dbReference>
<feature type="compositionally biased region" description="Polar residues" evidence="5">
    <location>
        <begin position="709"/>
        <end position="718"/>
    </location>
</feature>
<dbReference type="Proteomes" id="UP000504611">
    <property type="component" value="Unplaced"/>
</dbReference>
<evidence type="ECO:0000256" key="4">
    <source>
        <dbReference type="ARBA" id="ARBA00031866"/>
    </source>
</evidence>